<accession>A0A5R9PHB0</accession>
<protein>
    <recommendedName>
        <fullName evidence="4">AsmA family protein</fullName>
    </recommendedName>
</protein>
<dbReference type="PANTHER" id="PTHR30441:SF4">
    <property type="entry name" value="PROTEIN ASMA"/>
    <property type="match status" value="1"/>
</dbReference>
<keyword evidence="1" id="KW-0472">Membrane</keyword>
<evidence type="ECO:0008006" key="4">
    <source>
        <dbReference type="Google" id="ProtNLM"/>
    </source>
</evidence>
<name>A0A5R9PHB0_9GAMM</name>
<proteinExistence type="predicted"/>
<sequence>MDDIADAMKRDPDASPRRPLLRRLLRGVAILLALLLGLLLLAGWLLQPRRAGATLLSLAGDALGLQLRAQEIDYRLRGTPQLVLRNVEAKRPDDTTALLRARRVFVSLPWRTLRSRGTDLTVQRIELDAPVLDIPALQRWLATRPPSGKTRIPVLTGGLRVRDGRIDNDDWRIDGLAIDLPSLHPQRPLRAHVRGRYLDAPLSIPADLAIAVAHPQRLLDGAHAGVAGVGTLTLAGAGWRIPAQVFLVGPLRLGKDSALMKPARIGIAARYLSGSTTAPFRLGLHGPMAFNNATWRLVPVTVVLDGDGPVPDARARGSVSVGRRLRLHLDGALAAWPQSWPALPPPLSASTSPLPFALDYSGAMAFSDPASLTLCRDATALDARFRLPEVLAWLDAGSAGSPLPPLAGTLSTPRVEIAGATLEGVEVELGDE</sequence>
<dbReference type="STRING" id="1123377.GCA_000423885_01193"/>
<evidence type="ECO:0000313" key="3">
    <source>
        <dbReference type="Proteomes" id="UP000308508"/>
    </source>
</evidence>
<dbReference type="Proteomes" id="UP000308508">
    <property type="component" value="Unassembled WGS sequence"/>
</dbReference>
<feature type="transmembrane region" description="Helical" evidence="1">
    <location>
        <begin position="24"/>
        <end position="46"/>
    </location>
</feature>
<evidence type="ECO:0000313" key="2">
    <source>
        <dbReference type="EMBL" id="TLX22000.1"/>
    </source>
</evidence>
<keyword evidence="3" id="KW-1185">Reference proteome</keyword>
<organism evidence="2 3">
    <name type="scientific">Thermomonas fusca</name>
    <dbReference type="NCBI Taxonomy" id="215690"/>
    <lineage>
        <taxon>Bacteria</taxon>
        <taxon>Pseudomonadati</taxon>
        <taxon>Pseudomonadota</taxon>
        <taxon>Gammaproteobacteria</taxon>
        <taxon>Lysobacterales</taxon>
        <taxon>Lysobacteraceae</taxon>
        <taxon>Thermomonas</taxon>
    </lineage>
</organism>
<dbReference type="PANTHER" id="PTHR30441">
    <property type="entry name" value="DUF748 DOMAIN-CONTAINING PROTEIN"/>
    <property type="match status" value="1"/>
</dbReference>
<evidence type="ECO:0000256" key="1">
    <source>
        <dbReference type="SAM" id="Phobius"/>
    </source>
</evidence>
<dbReference type="EMBL" id="SROY01000002">
    <property type="protein sequence ID" value="TLX22000.1"/>
    <property type="molecule type" value="Genomic_DNA"/>
</dbReference>
<dbReference type="GO" id="GO:0090313">
    <property type="term" value="P:regulation of protein targeting to membrane"/>
    <property type="evidence" value="ECO:0007669"/>
    <property type="project" value="TreeGrafter"/>
</dbReference>
<keyword evidence="1" id="KW-1133">Transmembrane helix</keyword>
<comment type="caution">
    <text evidence="2">The sequence shown here is derived from an EMBL/GenBank/DDBJ whole genome shotgun (WGS) entry which is preliminary data.</text>
</comment>
<keyword evidence="1" id="KW-0812">Transmembrane</keyword>
<gene>
    <name evidence="2" type="ORF">E5S66_05585</name>
</gene>
<dbReference type="RefSeq" id="WP_138348263.1">
    <property type="nucleotide sequence ID" value="NZ_SROY01000002.1"/>
</dbReference>
<dbReference type="InterPro" id="IPR052894">
    <property type="entry name" value="AsmA-related"/>
</dbReference>
<dbReference type="AlphaFoldDB" id="A0A5R9PHB0"/>
<dbReference type="GO" id="GO:0005886">
    <property type="term" value="C:plasma membrane"/>
    <property type="evidence" value="ECO:0007669"/>
    <property type="project" value="TreeGrafter"/>
</dbReference>
<reference evidence="2 3" key="1">
    <citation type="submission" date="2019-04" db="EMBL/GenBank/DDBJ databases">
        <authorList>
            <person name="Grouzdev D.S."/>
            <person name="Nazina T.N."/>
        </authorList>
    </citation>
    <scope>NUCLEOTIDE SEQUENCE [LARGE SCALE GENOMIC DNA]</scope>
    <source>
        <strain evidence="2 3">SHC 3-19</strain>
    </source>
</reference>